<sequence>MNLSFAINSLYVCVKDMNRAIEFYEKLLGQKVTEKDEIYSVFDIRGFRYGLFANEKMKERKVYGNNCLPSLAVNDMEAVQNRLQELGCKIAFPLTIIGKNKVLEFTDSEGNDIEVTCRIK</sequence>
<accession>A0A1V4IEM5</accession>
<proteinExistence type="predicted"/>
<dbReference type="CDD" id="cd06587">
    <property type="entry name" value="VOC"/>
    <property type="match status" value="1"/>
</dbReference>
<feature type="domain" description="VOC" evidence="1">
    <location>
        <begin position="6"/>
        <end position="118"/>
    </location>
</feature>
<dbReference type="Pfam" id="PF00903">
    <property type="entry name" value="Glyoxalase"/>
    <property type="match status" value="1"/>
</dbReference>
<dbReference type="Proteomes" id="UP000190080">
    <property type="component" value="Unassembled WGS sequence"/>
</dbReference>
<organism evidence="2 3">
    <name type="scientific">Clostridium oryzae</name>
    <dbReference type="NCBI Taxonomy" id="1450648"/>
    <lineage>
        <taxon>Bacteria</taxon>
        <taxon>Bacillati</taxon>
        <taxon>Bacillota</taxon>
        <taxon>Clostridia</taxon>
        <taxon>Eubacteriales</taxon>
        <taxon>Clostridiaceae</taxon>
        <taxon>Clostridium</taxon>
    </lineage>
</organism>
<dbReference type="Gene3D" id="3.10.180.10">
    <property type="entry name" value="2,3-Dihydroxybiphenyl 1,2-Dioxygenase, domain 1"/>
    <property type="match status" value="1"/>
</dbReference>
<protein>
    <submittedName>
        <fullName evidence="2">Metallothiol transferase FosB</fullName>
    </submittedName>
</protein>
<dbReference type="STRING" id="1450648.CLORY_36670"/>
<dbReference type="InterPro" id="IPR004360">
    <property type="entry name" value="Glyas_Fos-R_dOase_dom"/>
</dbReference>
<evidence type="ECO:0000313" key="2">
    <source>
        <dbReference type="EMBL" id="OPJ58304.1"/>
    </source>
</evidence>
<dbReference type="PANTHER" id="PTHR33993">
    <property type="entry name" value="GLYOXALASE-RELATED"/>
    <property type="match status" value="1"/>
</dbReference>
<dbReference type="OrthoDB" id="9804235at2"/>
<evidence type="ECO:0000313" key="3">
    <source>
        <dbReference type="Proteomes" id="UP000190080"/>
    </source>
</evidence>
<dbReference type="RefSeq" id="WP_079427177.1">
    <property type="nucleotide sequence ID" value="NZ_MZGV01000059.1"/>
</dbReference>
<gene>
    <name evidence="2" type="primary">fosB</name>
    <name evidence="2" type="ORF">CLORY_36670</name>
</gene>
<evidence type="ECO:0000259" key="1">
    <source>
        <dbReference type="PROSITE" id="PS51819"/>
    </source>
</evidence>
<dbReference type="SUPFAM" id="SSF54593">
    <property type="entry name" value="Glyoxalase/Bleomycin resistance protein/Dihydroxybiphenyl dioxygenase"/>
    <property type="match status" value="1"/>
</dbReference>
<name>A0A1V4IEM5_9CLOT</name>
<dbReference type="PROSITE" id="PS51819">
    <property type="entry name" value="VOC"/>
    <property type="match status" value="1"/>
</dbReference>
<dbReference type="EMBL" id="MZGV01000059">
    <property type="protein sequence ID" value="OPJ58304.1"/>
    <property type="molecule type" value="Genomic_DNA"/>
</dbReference>
<keyword evidence="2" id="KW-0808">Transferase</keyword>
<comment type="caution">
    <text evidence="2">The sequence shown here is derived from an EMBL/GenBank/DDBJ whole genome shotgun (WGS) entry which is preliminary data.</text>
</comment>
<reference evidence="2 3" key="1">
    <citation type="submission" date="2017-03" db="EMBL/GenBank/DDBJ databases">
        <title>Genome sequence of Clostridium oryzae DSM 28571.</title>
        <authorList>
            <person name="Poehlein A."/>
            <person name="Daniel R."/>
        </authorList>
    </citation>
    <scope>NUCLEOTIDE SEQUENCE [LARGE SCALE GENOMIC DNA]</scope>
    <source>
        <strain evidence="2 3">DSM 28571</strain>
    </source>
</reference>
<dbReference type="InterPro" id="IPR037523">
    <property type="entry name" value="VOC_core"/>
</dbReference>
<dbReference type="GO" id="GO:0016740">
    <property type="term" value="F:transferase activity"/>
    <property type="evidence" value="ECO:0007669"/>
    <property type="project" value="UniProtKB-KW"/>
</dbReference>
<keyword evidence="3" id="KW-1185">Reference proteome</keyword>
<dbReference type="AlphaFoldDB" id="A0A1V4IEM5"/>
<dbReference type="PANTHER" id="PTHR33993:SF2">
    <property type="entry name" value="VOC DOMAIN-CONTAINING PROTEIN"/>
    <property type="match status" value="1"/>
</dbReference>
<dbReference type="InterPro" id="IPR052164">
    <property type="entry name" value="Anthracycline_SecMetBiosynth"/>
</dbReference>
<dbReference type="InterPro" id="IPR029068">
    <property type="entry name" value="Glyas_Bleomycin-R_OHBP_Dase"/>
</dbReference>